<dbReference type="Proteomes" id="UP000027170">
    <property type="component" value="Unassembled WGS sequence"/>
</dbReference>
<protein>
    <submittedName>
        <fullName evidence="1">Uncharacterized protein</fullName>
    </submittedName>
</protein>
<name>A0A836MPY6_9NEIS</name>
<dbReference type="EMBL" id="JFZV01000007">
    <property type="protein sequence ID" value="KDN14384.1"/>
    <property type="molecule type" value="Genomic_DNA"/>
</dbReference>
<evidence type="ECO:0000313" key="1">
    <source>
        <dbReference type="EMBL" id="KDN14384.1"/>
    </source>
</evidence>
<reference evidence="1 2" key="1">
    <citation type="submission" date="2014-03" db="EMBL/GenBank/DDBJ databases">
        <title>The genomes of two eusocial bee gut symbionts.</title>
        <authorList>
            <person name="Kwong W.K."/>
            <person name="Engel P."/>
            <person name="Koch H."/>
            <person name="Moran N.A."/>
        </authorList>
    </citation>
    <scope>NUCLEOTIDE SEQUENCE [LARGE SCALE GENOMIC DNA]</scope>
    <source>
        <strain evidence="2">wkB29</strain>
    </source>
</reference>
<accession>A0A836MPY6</accession>
<sequence length="84" mass="9919">MPAETLIMLQIKITGILFFCWQCTGKSRNNIHRVPQKSNFVLSPHFLLHRIKLAVINDNCIRYCLNEFGYHSLIRHDHLLHVSY</sequence>
<dbReference type="AlphaFoldDB" id="A0A836MPY6"/>
<gene>
    <name evidence="1" type="ORF">SALWKB29_1473</name>
</gene>
<proteinExistence type="predicted"/>
<evidence type="ECO:0000313" key="2">
    <source>
        <dbReference type="Proteomes" id="UP000027170"/>
    </source>
</evidence>
<organism evidence="1 2">
    <name type="scientific">Snodgrassella communis</name>
    <dbReference type="NCBI Taxonomy" id="2946699"/>
    <lineage>
        <taxon>Bacteria</taxon>
        <taxon>Pseudomonadati</taxon>
        <taxon>Pseudomonadota</taxon>
        <taxon>Betaproteobacteria</taxon>
        <taxon>Neisseriales</taxon>
        <taxon>Neisseriaceae</taxon>
        <taxon>Snodgrassella</taxon>
    </lineage>
</organism>
<comment type="caution">
    <text evidence="1">The sequence shown here is derived from an EMBL/GenBank/DDBJ whole genome shotgun (WGS) entry which is preliminary data.</text>
</comment>
<keyword evidence="2" id="KW-1185">Reference proteome</keyword>